<protein>
    <recommendedName>
        <fullName evidence="1">KOW domain-containing protein</fullName>
    </recommendedName>
</protein>
<dbReference type="SMART" id="SM00739">
    <property type="entry name" value="KOW"/>
    <property type="match status" value="2"/>
</dbReference>
<comment type="caution">
    <text evidence="2">The sequence shown here is derived from an EMBL/GenBank/DDBJ whole genome shotgun (WGS) entry which is preliminary data.</text>
</comment>
<evidence type="ECO:0000259" key="1">
    <source>
        <dbReference type="SMART" id="SM00739"/>
    </source>
</evidence>
<proteinExistence type="predicted"/>
<dbReference type="Proteomes" id="UP001215598">
    <property type="component" value="Unassembled WGS sequence"/>
</dbReference>
<feature type="domain" description="KOW" evidence="1">
    <location>
        <begin position="276"/>
        <end position="303"/>
    </location>
</feature>
<reference evidence="2" key="1">
    <citation type="submission" date="2023-03" db="EMBL/GenBank/DDBJ databases">
        <title>Massive genome expansion in bonnet fungi (Mycena s.s.) driven by repeated elements and novel gene families across ecological guilds.</title>
        <authorList>
            <consortium name="Lawrence Berkeley National Laboratory"/>
            <person name="Harder C.B."/>
            <person name="Miyauchi S."/>
            <person name="Viragh M."/>
            <person name="Kuo A."/>
            <person name="Thoen E."/>
            <person name="Andreopoulos B."/>
            <person name="Lu D."/>
            <person name="Skrede I."/>
            <person name="Drula E."/>
            <person name="Henrissat B."/>
            <person name="Morin E."/>
            <person name="Kohler A."/>
            <person name="Barry K."/>
            <person name="LaButti K."/>
            <person name="Morin E."/>
            <person name="Salamov A."/>
            <person name="Lipzen A."/>
            <person name="Mereny Z."/>
            <person name="Hegedus B."/>
            <person name="Baldrian P."/>
            <person name="Stursova M."/>
            <person name="Weitz H."/>
            <person name="Taylor A."/>
            <person name="Grigoriev I.V."/>
            <person name="Nagy L.G."/>
            <person name="Martin F."/>
            <person name="Kauserud H."/>
        </authorList>
    </citation>
    <scope>NUCLEOTIDE SEQUENCE</scope>
    <source>
        <strain evidence="2">CBHHK182m</strain>
    </source>
</reference>
<keyword evidence="3" id="KW-1185">Reference proteome</keyword>
<dbReference type="AlphaFoldDB" id="A0AAD7KJM2"/>
<accession>A0AAD7KJM2</accession>
<dbReference type="InterPro" id="IPR005824">
    <property type="entry name" value="KOW"/>
</dbReference>
<evidence type="ECO:0000313" key="2">
    <source>
        <dbReference type="EMBL" id="KAJ7786362.1"/>
    </source>
</evidence>
<name>A0AAD7KJM2_9AGAR</name>
<evidence type="ECO:0000313" key="3">
    <source>
        <dbReference type="Proteomes" id="UP001215598"/>
    </source>
</evidence>
<gene>
    <name evidence="2" type="ORF">B0H16DRAFT_1490164</name>
</gene>
<sequence>MSLSSAESERSSWDCDCQTFEEDDPTEFMIRRADLDRLDGLAFHPTRCILWPKDPVAVEEEMLESHIQAELGMAFAKSIVWRVAVLAGLELTAASTIRRLCTYNTALPGIESATAVKEHRGSIFVFVGRGIDPTELLKRVAYVKLFPLPCIVDLAMQETASLDLLWHWVRIIQPGLYCGDLAKVIEISDYDDSMTILVVPRLPIGQPGRPKQNLYLPTEEFGEYSGYTFRNGLLVLTAISWYDVSEEYVYPLAEEEELFTGISSFWAPSSRISEFEVEPGDQVVILSGQWSGRVAEIISNRQGSYLQLDLCYQDDCNRVKPFAIQMSEVRVLFAVHDLVEVTVGKYAGNTGYIQALDWEKSIVNVGQRRTALLDLQDVYREPRWQKLDRKSQWRVFQVDIKHIRIINRDREIPETKPFDQMEVVITGGKHDWRGYYAVVVRSSPGNCEIEVAVEGLAVGRPIIKLDVTDVLERTTHLPLATAQRVGPAIRLANLRSKTPLPVRCSTPELNMEECAHAQEPQAPALPEPEPHWLSDKRLLRARLDVKIENSSNYRNGILEGRTGFIRAQDRLAVPHVAKKPTVQVLIGLQHKMFKIPTQYVSPQTTTEREGETTKEAATSILSQIGATVVIIGEDTEGCGDYVGYVGEVVSEYGAVRLVREMDRQDLLQVLPEGEIVRGFGEESVCRTSNRIGY</sequence>
<organism evidence="2 3">
    <name type="scientific">Mycena metata</name>
    <dbReference type="NCBI Taxonomy" id="1033252"/>
    <lineage>
        <taxon>Eukaryota</taxon>
        <taxon>Fungi</taxon>
        <taxon>Dikarya</taxon>
        <taxon>Basidiomycota</taxon>
        <taxon>Agaricomycotina</taxon>
        <taxon>Agaricomycetes</taxon>
        <taxon>Agaricomycetidae</taxon>
        <taxon>Agaricales</taxon>
        <taxon>Marasmiineae</taxon>
        <taxon>Mycenaceae</taxon>
        <taxon>Mycena</taxon>
    </lineage>
</organism>
<dbReference type="EMBL" id="JARKIB010000001">
    <property type="protein sequence ID" value="KAJ7786362.1"/>
    <property type="molecule type" value="Genomic_DNA"/>
</dbReference>
<feature type="domain" description="KOW" evidence="1">
    <location>
        <begin position="332"/>
        <end position="359"/>
    </location>
</feature>